<dbReference type="KEGG" id="cben:EG339_18550"/>
<keyword evidence="2" id="KW-1185">Reference proteome</keyword>
<name>A0A3G6TB10_9FLAO</name>
<proteinExistence type="predicted"/>
<evidence type="ECO:0000313" key="2">
    <source>
        <dbReference type="Proteomes" id="UP000271193"/>
    </source>
</evidence>
<dbReference type="AlphaFoldDB" id="A0A3G6TB10"/>
<evidence type="ECO:0000313" key="1">
    <source>
        <dbReference type="EMBL" id="AZB26442.1"/>
    </source>
</evidence>
<protein>
    <submittedName>
        <fullName evidence="1">Uncharacterized protein</fullName>
    </submittedName>
</protein>
<reference evidence="2" key="1">
    <citation type="submission" date="2018-11" db="EMBL/GenBank/DDBJ databases">
        <title>Proposal to divide the Flavobacteriaceae and reorganize its genera based on Amino Acid Identity values calculated from whole genome sequences.</title>
        <authorList>
            <person name="Nicholson A.C."/>
            <person name="Gulvik C.A."/>
            <person name="Whitney A.M."/>
            <person name="Humrighouse B.W."/>
            <person name="Bell M."/>
            <person name="Holmes B."/>
            <person name="Steigerwalt A.G."/>
            <person name="Villarma A."/>
            <person name="Sheth M."/>
            <person name="Batra D."/>
            <person name="Pryor J."/>
            <person name="Bernardet J.-F."/>
            <person name="Hugo C."/>
            <person name="Kampfer P."/>
            <person name="Newman J."/>
            <person name="McQuiston J.R."/>
        </authorList>
    </citation>
    <scope>NUCLEOTIDE SEQUENCE [LARGE SCALE GENOMIC DNA]</scope>
    <source>
        <strain evidence="2">G0229</strain>
    </source>
</reference>
<sequence>MKLRDKIEPDFETAEKRYPEVLKLILDYTDWCDEHGDEDSVEYKKLEERLHIMTGKEMSRFNLWEWWEEDGAEHLSFDISLPDPQIVEDITKDELADIVRRMKTFEIPDPDDQSFKGMFYSYICFGSNYFPDFLKLNFKDYHIKLFQSHQDKEGNYYEYRHEEITDILWNGGLNYNAIKNNR</sequence>
<dbReference type="RefSeq" id="WP_123871373.1">
    <property type="nucleotide sequence ID" value="NZ_CP033932.1"/>
</dbReference>
<accession>A0A3G6TB10</accession>
<dbReference type="Proteomes" id="UP000271193">
    <property type="component" value="Chromosome"/>
</dbReference>
<dbReference type="GeneID" id="99066809"/>
<dbReference type="EMBL" id="CP033932">
    <property type="protein sequence ID" value="AZB26442.1"/>
    <property type="molecule type" value="Genomic_DNA"/>
</dbReference>
<organism evidence="1 2">
    <name type="scientific">Chryseobacterium bernardetii</name>
    <dbReference type="NCBI Taxonomy" id="1241978"/>
    <lineage>
        <taxon>Bacteria</taxon>
        <taxon>Pseudomonadati</taxon>
        <taxon>Bacteroidota</taxon>
        <taxon>Flavobacteriia</taxon>
        <taxon>Flavobacteriales</taxon>
        <taxon>Weeksellaceae</taxon>
        <taxon>Chryseobacterium group</taxon>
        <taxon>Chryseobacterium</taxon>
    </lineage>
</organism>
<gene>
    <name evidence="1" type="ORF">EG339_18550</name>
</gene>